<evidence type="ECO:0000256" key="6">
    <source>
        <dbReference type="RuleBase" id="RU004182"/>
    </source>
</evidence>
<evidence type="ECO:0000256" key="3">
    <source>
        <dbReference type="ARBA" id="ARBA00022991"/>
    </source>
</evidence>
<dbReference type="eggNOG" id="COG0415">
    <property type="taxonomic scope" value="Bacteria"/>
</dbReference>
<proteinExistence type="inferred from homology"/>
<dbReference type="InterPro" id="IPR018394">
    <property type="entry name" value="DNA_photolyase_1_CS_C"/>
</dbReference>
<dbReference type="PROSITE" id="PS51645">
    <property type="entry name" value="PHR_CRY_ALPHA_BETA"/>
    <property type="match status" value="1"/>
</dbReference>
<feature type="site" description="Electron transfer via tryptophanyl radical" evidence="5">
    <location>
        <position position="286"/>
    </location>
</feature>
<evidence type="ECO:0000256" key="5">
    <source>
        <dbReference type="PIRSR" id="PIRSR602081-2"/>
    </source>
</evidence>
<comment type="cofactor">
    <cofactor evidence="4">
        <name>FAD</name>
        <dbReference type="ChEBI" id="CHEBI:57692"/>
    </cofactor>
    <text evidence="4">Binds 1 FAD per subunit.</text>
</comment>
<dbReference type="InterPro" id="IPR014729">
    <property type="entry name" value="Rossmann-like_a/b/a_fold"/>
</dbReference>
<dbReference type="GO" id="GO:0009416">
    <property type="term" value="P:response to light stimulus"/>
    <property type="evidence" value="ECO:0007669"/>
    <property type="project" value="TreeGrafter"/>
</dbReference>
<dbReference type="PROSITE" id="PS00691">
    <property type="entry name" value="DNA_PHOTOLYASES_1_2"/>
    <property type="match status" value="1"/>
</dbReference>
<keyword evidence="10" id="KW-1185">Reference proteome</keyword>
<dbReference type="STRING" id="640132.Srot_0439"/>
<dbReference type="GO" id="GO:0071949">
    <property type="term" value="F:FAD binding"/>
    <property type="evidence" value="ECO:0007669"/>
    <property type="project" value="TreeGrafter"/>
</dbReference>
<dbReference type="Pfam" id="PF03441">
    <property type="entry name" value="FAD_binding_7"/>
    <property type="match status" value="1"/>
</dbReference>
<evidence type="ECO:0000259" key="8">
    <source>
        <dbReference type="PROSITE" id="PS51645"/>
    </source>
</evidence>
<dbReference type="Gene3D" id="1.25.40.80">
    <property type="match status" value="1"/>
</dbReference>
<evidence type="ECO:0000256" key="4">
    <source>
        <dbReference type="PIRSR" id="PIRSR602081-1"/>
    </source>
</evidence>
<dbReference type="InterPro" id="IPR002081">
    <property type="entry name" value="Cryptochrome/DNA_photolyase_1"/>
</dbReference>
<feature type="binding site" evidence="4">
    <location>
        <position position="206"/>
    </location>
    <ligand>
        <name>FAD</name>
        <dbReference type="ChEBI" id="CHEBI:57692"/>
    </ligand>
</feature>
<dbReference type="PANTHER" id="PTHR11455">
    <property type="entry name" value="CRYPTOCHROME"/>
    <property type="match status" value="1"/>
</dbReference>
<dbReference type="GO" id="GO:0006139">
    <property type="term" value="P:nucleobase-containing compound metabolic process"/>
    <property type="evidence" value="ECO:0007669"/>
    <property type="project" value="UniProtKB-ARBA"/>
</dbReference>
<dbReference type="SUPFAM" id="SSF52425">
    <property type="entry name" value="Cryptochrome/photolyase, N-terminal domain"/>
    <property type="match status" value="1"/>
</dbReference>
<feature type="domain" description="Photolyase/cryptochrome alpha/beta" evidence="8">
    <location>
        <begin position="3"/>
        <end position="124"/>
    </location>
</feature>
<dbReference type="Proteomes" id="UP000002247">
    <property type="component" value="Chromosome"/>
</dbReference>
<dbReference type="KEGG" id="srt:Srot_0439"/>
<feature type="region of interest" description="Disordered" evidence="7">
    <location>
        <begin position="403"/>
        <end position="424"/>
    </location>
</feature>
<evidence type="ECO:0000313" key="10">
    <source>
        <dbReference type="Proteomes" id="UP000002247"/>
    </source>
</evidence>
<accession>D6ZBU9</accession>
<keyword evidence="3 6" id="KW-0157">Chromophore</keyword>
<dbReference type="AlphaFoldDB" id="D6ZBU9"/>
<evidence type="ECO:0000256" key="2">
    <source>
        <dbReference type="ARBA" id="ARBA00022827"/>
    </source>
</evidence>
<keyword evidence="2 4" id="KW-0274">FAD</keyword>
<feature type="binding site" evidence="4">
    <location>
        <begin position="352"/>
        <end position="354"/>
    </location>
    <ligand>
        <name>FAD</name>
        <dbReference type="ChEBI" id="CHEBI:57692"/>
    </ligand>
</feature>
<evidence type="ECO:0000313" key="9">
    <source>
        <dbReference type="EMBL" id="ADG96926.1"/>
    </source>
</evidence>
<dbReference type="PANTHER" id="PTHR11455:SF9">
    <property type="entry name" value="CRYPTOCHROME CIRCADIAN CLOCK 5 ISOFORM X1"/>
    <property type="match status" value="1"/>
</dbReference>
<dbReference type="GO" id="GO:0003904">
    <property type="term" value="F:deoxyribodipyrimidine photo-lyase activity"/>
    <property type="evidence" value="ECO:0007669"/>
    <property type="project" value="UniProtKB-EC"/>
</dbReference>
<sequence length="444" mass="49444">MSRPDLCWFRRDLRLADQPMLLEVAKEAVGLFVLDPRLTRGSGQARLDYLFSALAALDETLGGRLVVAEGDPARVVPDVARELNVGAVRCTEDFAPYGRARDAAVAAALKAQGRELRPAGSPYAISPGRVRNGSGNPYRVFTPFRRAWSAHGWPRPAQTGADSTRWLAAEVSCQTELPSPRLVREAGEQAAAARWTAFLEGALAGYAQNRDFPAVDGTSRLSAHLKFGALHPRTLLRDIAAADADDTDKDVFVTELAWRDFYADVLSHHPRTAWHNVDRRFDRFAWSDSQEHFAAWQRGETGYPIVDAGMRQLAAEGWMHNRVRMITASFLTKDLHLPWQWGARHFIRLLVDGDLASNSHGWQWTAGTGTDAAPYFRVFNPTAQGKKFDPGGEYIQRWVPQLRDMPGPKAHEPNPRPAGYPPPIVDHAQERAEALLRYEAVKGR</sequence>
<dbReference type="InterPro" id="IPR036155">
    <property type="entry name" value="Crypto/Photolyase_N_sf"/>
</dbReference>
<reference evidence="9 10" key="1">
    <citation type="journal article" date="2010" name="Stand. Genomic Sci.">
        <title>Complete genome sequence of Segniliparus rotundus type strain (CDC 1076).</title>
        <authorList>
            <person name="Sikorski J."/>
            <person name="Lapidus A."/>
            <person name="Copeland A."/>
            <person name="Misra M."/>
            <person name="Glavina Del Rio T."/>
            <person name="Nolan M."/>
            <person name="Lucas S."/>
            <person name="Chen F."/>
            <person name="Tice H."/>
            <person name="Cheng J.F."/>
            <person name="Jando M."/>
            <person name="Schneider S."/>
            <person name="Bruce D."/>
            <person name="Goodwin L."/>
            <person name="Pitluck S."/>
            <person name="Liolios K."/>
            <person name="Mikhailova N."/>
            <person name="Pati A."/>
            <person name="Ivanova N."/>
            <person name="Mavromatis K."/>
            <person name="Chen A."/>
            <person name="Palaniappan K."/>
            <person name="Chertkov O."/>
            <person name="Land M."/>
            <person name="Hauser L."/>
            <person name="Chang Y.J."/>
            <person name="Jeffries C.D."/>
            <person name="Brettin T."/>
            <person name="Detter J.C."/>
            <person name="Han C."/>
            <person name="Rohde M."/>
            <person name="Goker M."/>
            <person name="Bristow J."/>
            <person name="Eisen J.A."/>
            <person name="Markowitz V."/>
            <person name="Hugenholtz P."/>
            <person name="Kyrpides N.C."/>
            <person name="Klenk H.P."/>
        </authorList>
    </citation>
    <scope>NUCLEOTIDE SEQUENCE [LARGE SCALE GENOMIC DNA]</scope>
    <source>
        <strain evidence="10">ATCC BAA-972 / CDC 1076 / CIP 108378 / DSM 44985 / JCM 13578</strain>
    </source>
</reference>
<feature type="binding site" evidence="4">
    <location>
        <position position="252"/>
    </location>
    <ligand>
        <name>FAD</name>
        <dbReference type="ChEBI" id="CHEBI:57692"/>
    </ligand>
</feature>
<dbReference type="RefSeq" id="WP_013137382.1">
    <property type="nucleotide sequence ID" value="NC_014168.1"/>
</dbReference>
<feature type="site" description="Electron transfer via tryptophanyl radical" evidence="5">
    <location>
        <position position="362"/>
    </location>
</feature>
<name>D6ZBU9_SEGRD</name>
<feature type="binding site" evidence="4">
    <location>
        <begin position="218"/>
        <end position="222"/>
    </location>
    <ligand>
        <name>FAD</name>
        <dbReference type="ChEBI" id="CHEBI:57692"/>
    </ligand>
</feature>
<dbReference type="Gene3D" id="3.40.50.620">
    <property type="entry name" value="HUPs"/>
    <property type="match status" value="1"/>
</dbReference>
<dbReference type="InterPro" id="IPR005101">
    <property type="entry name" value="Cryptochr/Photolyase_FAD-bd"/>
</dbReference>
<dbReference type="InterPro" id="IPR006050">
    <property type="entry name" value="DNA_photolyase_N"/>
</dbReference>
<dbReference type="EMBL" id="CP001958">
    <property type="protein sequence ID" value="ADG96926.1"/>
    <property type="molecule type" value="Genomic_DNA"/>
</dbReference>
<dbReference type="HOGENOM" id="CLU_010348_2_2_11"/>
<dbReference type="PRINTS" id="PR00147">
    <property type="entry name" value="DNAPHOTLYASE"/>
</dbReference>
<dbReference type="SUPFAM" id="SSF48173">
    <property type="entry name" value="Cryptochrome/photolyase FAD-binding domain"/>
    <property type="match status" value="1"/>
</dbReference>
<dbReference type="Pfam" id="PF00875">
    <property type="entry name" value="DNA_photolyase"/>
    <property type="match status" value="1"/>
</dbReference>
<organism evidence="9 10">
    <name type="scientific">Segniliparus rotundus (strain ATCC BAA-972 / CDC 1076 / CIP 108378 / DSM 44985 / JCM 13578)</name>
    <dbReference type="NCBI Taxonomy" id="640132"/>
    <lineage>
        <taxon>Bacteria</taxon>
        <taxon>Bacillati</taxon>
        <taxon>Actinomycetota</taxon>
        <taxon>Actinomycetes</taxon>
        <taxon>Mycobacteriales</taxon>
        <taxon>Segniliparaceae</taxon>
        <taxon>Segniliparus</taxon>
    </lineage>
</organism>
<dbReference type="Gene3D" id="1.10.579.10">
    <property type="entry name" value="DNA Cyclobutane Dipyrimidine Photolyase, subunit A, domain 3"/>
    <property type="match status" value="1"/>
</dbReference>
<dbReference type="OrthoDB" id="9772484at2"/>
<feature type="site" description="Electron transfer via tryptophanyl radical" evidence="5">
    <location>
        <position position="339"/>
    </location>
</feature>
<keyword evidence="9" id="KW-0456">Lyase</keyword>
<feature type="compositionally biased region" description="Pro residues" evidence="7">
    <location>
        <begin position="415"/>
        <end position="424"/>
    </location>
</feature>
<evidence type="ECO:0000256" key="1">
    <source>
        <dbReference type="ARBA" id="ARBA00022630"/>
    </source>
</evidence>
<protein>
    <submittedName>
        <fullName evidence="9">Deoxyribodipyrimidine photo-lyase</fullName>
        <ecNumber evidence="9">4.1.99.3</ecNumber>
    </submittedName>
</protein>
<evidence type="ECO:0000256" key="7">
    <source>
        <dbReference type="SAM" id="MobiDB-lite"/>
    </source>
</evidence>
<comment type="similarity">
    <text evidence="6">Belongs to the DNA photolyase family.</text>
</comment>
<feature type="binding site" evidence="4">
    <location>
        <begin position="255"/>
        <end position="262"/>
    </location>
    <ligand>
        <name>FAD</name>
        <dbReference type="ChEBI" id="CHEBI:57692"/>
    </ligand>
</feature>
<dbReference type="GO" id="GO:0003677">
    <property type="term" value="F:DNA binding"/>
    <property type="evidence" value="ECO:0007669"/>
    <property type="project" value="TreeGrafter"/>
</dbReference>
<gene>
    <name evidence="9" type="ordered locus">Srot_0439</name>
</gene>
<dbReference type="GO" id="GO:0006950">
    <property type="term" value="P:response to stress"/>
    <property type="evidence" value="ECO:0007669"/>
    <property type="project" value="UniProtKB-ARBA"/>
</dbReference>
<dbReference type="EC" id="4.1.99.3" evidence="9"/>
<dbReference type="PROSITE" id="PS00394">
    <property type="entry name" value="DNA_PHOTOLYASES_1_1"/>
    <property type="match status" value="1"/>
</dbReference>
<dbReference type="InterPro" id="IPR036134">
    <property type="entry name" value="Crypto/Photolyase_FAD-like_sf"/>
</dbReference>
<keyword evidence="1 4" id="KW-0285">Flavoprotein</keyword>